<dbReference type="AlphaFoldDB" id="A0A3Q8XRE3"/>
<name>A0A3Q8XRE3_9HYPH</name>
<feature type="chain" id="PRO_5018741211" description="DUF3617 family protein" evidence="1">
    <location>
        <begin position="22"/>
        <end position="168"/>
    </location>
</feature>
<proteinExistence type="predicted"/>
<keyword evidence="1" id="KW-0732">Signal</keyword>
<dbReference type="EMBL" id="CP032509">
    <property type="protein sequence ID" value="AZN72327.1"/>
    <property type="molecule type" value="Genomic_DNA"/>
</dbReference>
<dbReference type="Proteomes" id="UP000268192">
    <property type="component" value="Chromosome"/>
</dbReference>
<evidence type="ECO:0008006" key="4">
    <source>
        <dbReference type="Google" id="ProtNLM"/>
    </source>
</evidence>
<sequence>MKLVLALVPALVISVSLPAAAEDTAFIEGLSGSWAGEGTARRTADSDPVGVNCQFTSSAEAQSFSLDGTCRAMAIIRQNVSAQLTNTSGTSYEGIYTGPRGGQSALSGARNGNTLDLQVAWAQEVNGDSEARMQVEVPDPDSMIIRTIDTSPTTGAEVVTSEISLSRQ</sequence>
<evidence type="ECO:0000313" key="3">
    <source>
        <dbReference type="Proteomes" id="UP000268192"/>
    </source>
</evidence>
<evidence type="ECO:0000313" key="2">
    <source>
        <dbReference type="EMBL" id="AZN72327.1"/>
    </source>
</evidence>
<dbReference type="RefSeq" id="WP_126010643.1">
    <property type="nucleotide sequence ID" value="NZ_CP032509.1"/>
</dbReference>
<dbReference type="OrthoDB" id="7889051at2"/>
<reference evidence="2 3" key="1">
    <citation type="submission" date="2018-09" db="EMBL/GenBank/DDBJ databases">
        <title>Marinorhizobium profundi gen. nov., sp. nov., isolated from a deep-sea sediment sample from the New Britain Trench and proposal of Marinorhizobiaceae fam. nov. in the order Rhizobiales of the class Alphaproteobacteria.</title>
        <authorList>
            <person name="Cao J."/>
        </authorList>
    </citation>
    <scope>NUCLEOTIDE SEQUENCE [LARGE SCALE GENOMIC DNA]</scope>
    <source>
        <strain evidence="2 3">WS11</strain>
    </source>
</reference>
<gene>
    <name evidence="2" type="ORF">D5400_14495</name>
</gene>
<feature type="signal peptide" evidence="1">
    <location>
        <begin position="1"/>
        <end position="21"/>
    </location>
</feature>
<protein>
    <recommendedName>
        <fullName evidence="4">DUF3617 family protein</fullName>
    </recommendedName>
</protein>
<evidence type="ECO:0000256" key="1">
    <source>
        <dbReference type="SAM" id="SignalP"/>
    </source>
</evidence>
<keyword evidence="3" id="KW-1185">Reference proteome</keyword>
<dbReference type="KEGG" id="abaw:D5400_14495"/>
<accession>A0A3Q8XRE3</accession>
<organism evidence="2 3">
    <name type="scientific">Georhizobium profundi</name>
    <dbReference type="NCBI Taxonomy" id="2341112"/>
    <lineage>
        <taxon>Bacteria</taxon>
        <taxon>Pseudomonadati</taxon>
        <taxon>Pseudomonadota</taxon>
        <taxon>Alphaproteobacteria</taxon>
        <taxon>Hyphomicrobiales</taxon>
        <taxon>Rhizobiaceae</taxon>
        <taxon>Georhizobium</taxon>
    </lineage>
</organism>